<proteinExistence type="predicted"/>
<name>A0AAV4XHM3_CAEEX</name>
<dbReference type="AlphaFoldDB" id="A0AAV4XHM3"/>
<comment type="caution">
    <text evidence="1">The sequence shown here is derived from an EMBL/GenBank/DDBJ whole genome shotgun (WGS) entry which is preliminary data.</text>
</comment>
<sequence length="142" mass="17219">MLCDLLGSQLGSQWKSGLRSEWKIENAANVCKKWSNWKYCQEFYVGSYNEDTKKTNIRWPNKLFPEEQNRFILWFRCLVHQKLIIQLFINGLYAFNCMKYYIEDLQWHQYAVVSVCEELFPDDKELLENCKKHDQDKWDAFL</sequence>
<reference evidence="1 2" key="1">
    <citation type="submission" date="2021-06" db="EMBL/GenBank/DDBJ databases">
        <title>Caerostris extrusa draft genome.</title>
        <authorList>
            <person name="Kono N."/>
            <person name="Arakawa K."/>
        </authorList>
    </citation>
    <scope>NUCLEOTIDE SEQUENCE [LARGE SCALE GENOMIC DNA]</scope>
</reference>
<protein>
    <submittedName>
        <fullName evidence="1">Uncharacterized protein</fullName>
    </submittedName>
</protein>
<evidence type="ECO:0000313" key="1">
    <source>
        <dbReference type="EMBL" id="GIY94164.1"/>
    </source>
</evidence>
<dbReference type="EMBL" id="BPLR01017753">
    <property type="protein sequence ID" value="GIY94164.1"/>
    <property type="molecule type" value="Genomic_DNA"/>
</dbReference>
<organism evidence="1 2">
    <name type="scientific">Caerostris extrusa</name>
    <name type="common">Bark spider</name>
    <name type="synonym">Caerostris bankana</name>
    <dbReference type="NCBI Taxonomy" id="172846"/>
    <lineage>
        <taxon>Eukaryota</taxon>
        <taxon>Metazoa</taxon>
        <taxon>Ecdysozoa</taxon>
        <taxon>Arthropoda</taxon>
        <taxon>Chelicerata</taxon>
        <taxon>Arachnida</taxon>
        <taxon>Araneae</taxon>
        <taxon>Araneomorphae</taxon>
        <taxon>Entelegynae</taxon>
        <taxon>Araneoidea</taxon>
        <taxon>Araneidae</taxon>
        <taxon>Caerostris</taxon>
    </lineage>
</organism>
<keyword evidence="2" id="KW-1185">Reference proteome</keyword>
<gene>
    <name evidence="1" type="primary">AVEN_167043_1</name>
    <name evidence="1" type="ORF">CEXT_43101</name>
</gene>
<dbReference type="Proteomes" id="UP001054945">
    <property type="component" value="Unassembled WGS sequence"/>
</dbReference>
<evidence type="ECO:0000313" key="2">
    <source>
        <dbReference type="Proteomes" id="UP001054945"/>
    </source>
</evidence>
<accession>A0AAV4XHM3</accession>